<keyword evidence="4" id="KW-1185">Reference proteome</keyword>
<dbReference type="SUPFAM" id="SSF56574">
    <property type="entry name" value="Serpins"/>
    <property type="match status" value="1"/>
</dbReference>
<dbReference type="PANTHER" id="PTHR11461:SF211">
    <property type="entry name" value="GH10112P-RELATED"/>
    <property type="match status" value="1"/>
</dbReference>
<evidence type="ECO:0000259" key="2">
    <source>
        <dbReference type="SMART" id="SM00093"/>
    </source>
</evidence>
<dbReference type="CDD" id="cd19590">
    <property type="entry name" value="serpin_thermopin-like"/>
    <property type="match status" value="1"/>
</dbReference>
<evidence type="ECO:0000313" key="4">
    <source>
        <dbReference type="Proteomes" id="UP001501442"/>
    </source>
</evidence>
<dbReference type="PANTHER" id="PTHR11461">
    <property type="entry name" value="SERINE PROTEASE INHIBITOR, SERPIN"/>
    <property type="match status" value="1"/>
</dbReference>
<evidence type="ECO:0000313" key="3">
    <source>
        <dbReference type="EMBL" id="GAA4636546.1"/>
    </source>
</evidence>
<dbReference type="Pfam" id="PF00079">
    <property type="entry name" value="Serpin"/>
    <property type="match status" value="1"/>
</dbReference>
<feature type="domain" description="Serpin" evidence="2">
    <location>
        <begin position="4"/>
        <end position="346"/>
    </location>
</feature>
<dbReference type="Gene3D" id="2.30.39.10">
    <property type="entry name" value="Alpha-1-antitrypsin, domain 1"/>
    <property type="match status" value="1"/>
</dbReference>
<comment type="similarity">
    <text evidence="1">Belongs to the serpin family.</text>
</comment>
<sequence>MDDFTLNLHRRLPPEGNLVWSPYSVASALAMVAAGARGTTREELTRLLGAPPERLRLAEAAVVDDAEMAVANILWARAGLAFEDSYQRAIADLPGAAVHVADFAADPEGARRAINAEVEKVTRELIQDLLAPGAVDRRTAAVIANALYLKAAWRHEFTERNTRPEPFHGALGRREVPMMRRTGRMAYAEADGWRMATLPADGGVAVEVLLGPDPEVAPPGPGLLRRLRESARHVSVALSLPRFRVESRVSLAETLAALGVGTAFTGDADLSGMTAEPVRLDRIEHKAVLDVDETGFEGAAATAVVVTLSAITAGRSVEFRVDRPFLVFVRHPGSEAVYFAARVTDP</sequence>
<protein>
    <submittedName>
        <fullName evidence="3">Serpin family protein</fullName>
    </submittedName>
</protein>
<organism evidence="3 4">
    <name type="scientific">Actinoallomurus vinaceus</name>
    <dbReference type="NCBI Taxonomy" id="1080074"/>
    <lineage>
        <taxon>Bacteria</taxon>
        <taxon>Bacillati</taxon>
        <taxon>Actinomycetota</taxon>
        <taxon>Actinomycetes</taxon>
        <taxon>Streptosporangiales</taxon>
        <taxon>Thermomonosporaceae</taxon>
        <taxon>Actinoallomurus</taxon>
    </lineage>
</organism>
<dbReference type="Proteomes" id="UP001501442">
    <property type="component" value="Unassembled WGS sequence"/>
</dbReference>
<comment type="caution">
    <text evidence="3">The sequence shown here is derived from an EMBL/GenBank/DDBJ whole genome shotgun (WGS) entry which is preliminary data.</text>
</comment>
<dbReference type="InterPro" id="IPR023796">
    <property type="entry name" value="Serpin_dom"/>
</dbReference>
<dbReference type="InterPro" id="IPR023795">
    <property type="entry name" value="Serpin_CS"/>
</dbReference>
<dbReference type="InterPro" id="IPR000215">
    <property type="entry name" value="Serpin_fam"/>
</dbReference>
<reference evidence="4" key="1">
    <citation type="journal article" date="2019" name="Int. J. Syst. Evol. Microbiol.">
        <title>The Global Catalogue of Microorganisms (GCM) 10K type strain sequencing project: providing services to taxonomists for standard genome sequencing and annotation.</title>
        <authorList>
            <consortium name="The Broad Institute Genomics Platform"/>
            <consortium name="The Broad Institute Genome Sequencing Center for Infectious Disease"/>
            <person name="Wu L."/>
            <person name="Ma J."/>
        </authorList>
    </citation>
    <scope>NUCLEOTIDE SEQUENCE [LARGE SCALE GENOMIC DNA]</scope>
    <source>
        <strain evidence="4">JCM 17939</strain>
    </source>
</reference>
<proteinExistence type="inferred from homology"/>
<dbReference type="RefSeq" id="WP_345439511.1">
    <property type="nucleotide sequence ID" value="NZ_BAABHK010000017.1"/>
</dbReference>
<dbReference type="InterPro" id="IPR036186">
    <property type="entry name" value="Serpin_sf"/>
</dbReference>
<name>A0ABP8URQ0_9ACTN</name>
<dbReference type="EMBL" id="BAABHK010000017">
    <property type="protein sequence ID" value="GAA4636546.1"/>
    <property type="molecule type" value="Genomic_DNA"/>
</dbReference>
<gene>
    <name evidence="3" type="ORF">GCM10023196_086740</name>
</gene>
<evidence type="ECO:0000256" key="1">
    <source>
        <dbReference type="RuleBase" id="RU000411"/>
    </source>
</evidence>
<dbReference type="SMART" id="SM00093">
    <property type="entry name" value="SERPIN"/>
    <property type="match status" value="1"/>
</dbReference>
<dbReference type="Gene3D" id="3.30.497.10">
    <property type="entry name" value="Antithrombin, subunit I, domain 2"/>
    <property type="match status" value="1"/>
</dbReference>
<dbReference type="InterPro" id="IPR042178">
    <property type="entry name" value="Serpin_sf_1"/>
</dbReference>
<accession>A0ABP8URQ0</accession>
<dbReference type="InterPro" id="IPR042185">
    <property type="entry name" value="Serpin_sf_2"/>
</dbReference>
<dbReference type="PROSITE" id="PS00284">
    <property type="entry name" value="SERPIN"/>
    <property type="match status" value="1"/>
</dbReference>